<dbReference type="Gene3D" id="2.30.42.10">
    <property type="match status" value="1"/>
</dbReference>
<keyword evidence="6" id="KW-1185">Reference proteome</keyword>
<feature type="domain" description="PDZ" evidence="4">
    <location>
        <begin position="71"/>
        <end position="112"/>
    </location>
</feature>
<comment type="caution">
    <text evidence="5">The sequence shown here is derived from an EMBL/GenBank/DDBJ whole genome shotgun (WGS) entry which is preliminary data.</text>
</comment>
<dbReference type="GO" id="GO:0005737">
    <property type="term" value="C:cytoplasm"/>
    <property type="evidence" value="ECO:0007669"/>
    <property type="project" value="UniProtKB-SubCell"/>
</dbReference>
<evidence type="ECO:0000313" key="6">
    <source>
        <dbReference type="Proteomes" id="UP000218231"/>
    </source>
</evidence>
<dbReference type="OrthoDB" id="10041077at2759"/>
<dbReference type="PANTHER" id="PTHR15963">
    <property type="entry name" value="GENERAL RECEPTOR FOR PHOSPHOINOSITIDES 1-ASSOCIATED SCAFFOLD PROTEIN-RELATED"/>
    <property type="match status" value="1"/>
</dbReference>
<keyword evidence="2" id="KW-0963">Cytoplasm</keyword>
<evidence type="ECO:0000259" key="4">
    <source>
        <dbReference type="PROSITE" id="PS50106"/>
    </source>
</evidence>
<evidence type="ECO:0000256" key="1">
    <source>
        <dbReference type="ARBA" id="ARBA00004496"/>
    </source>
</evidence>
<dbReference type="InterPro" id="IPR052122">
    <property type="entry name" value="Intracell_Traff_Signaling_Reg"/>
</dbReference>
<gene>
    <name evidence="5" type="ORF">WR25_13649</name>
</gene>
<evidence type="ECO:0000313" key="5">
    <source>
        <dbReference type="EMBL" id="PAV76522.1"/>
    </source>
</evidence>
<sequence length="213" mass="24203">MVNLSLPLENYCPAKDAMNRSVLIDSTSFLVALRLLEDVMAEWDEREENSAANESYMFKRTENDVPQRITYVDYVQNNSSADKATLRKGDVVLAVNGVSVTSYSHSSLVNLISSLLTMRLVTIFRDVPRIISLSVRSMKLNLLLEEKVKELRELESRERDMLDHRPIVQKIADGYVDEVSPSLIPQTLGFHHVIQVDDDEEGPNIDSTYTTRL</sequence>
<comment type="subcellular location">
    <subcellularLocation>
        <location evidence="1">Cytoplasm</location>
    </subcellularLocation>
</comment>
<evidence type="ECO:0000256" key="3">
    <source>
        <dbReference type="SAM" id="Coils"/>
    </source>
</evidence>
<keyword evidence="3" id="KW-0175">Coiled coil</keyword>
<organism evidence="5 6">
    <name type="scientific">Diploscapter pachys</name>
    <dbReference type="NCBI Taxonomy" id="2018661"/>
    <lineage>
        <taxon>Eukaryota</taxon>
        <taxon>Metazoa</taxon>
        <taxon>Ecdysozoa</taxon>
        <taxon>Nematoda</taxon>
        <taxon>Chromadorea</taxon>
        <taxon>Rhabditida</taxon>
        <taxon>Rhabditina</taxon>
        <taxon>Rhabditomorpha</taxon>
        <taxon>Rhabditoidea</taxon>
        <taxon>Rhabditidae</taxon>
        <taxon>Diploscapter</taxon>
    </lineage>
</organism>
<dbReference type="EMBL" id="LIAE01007868">
    <property type="protein sequence ID" value="PAV76522.1"/>
    <property type="molecule type" value="Genomic_DNA"/>
</dbReference>
<protein>
    <recommendedName>
        <fullName evidence="4">PDZ domain-containing protein</fullName>
    </recommendedName>
</protein>
<dbReference type="InterPro" id="IPR001478">
    <property type="entry name" value="PDZ"/>
</dbReference>
<name>A0A2A2KRE7_9BILA</name>
<dbReference type="STRING" id="2018661.A0A2A2KRE7"/>
<reference evidence="5 6" key="1">
    <citation type="journal article" date="2017" name="Curr. Biol.">
        <title>Genome architecture and evolution of a unichromosomal asexual nematode.</title>
        <authorList>
            <person name="Fradin H."/>
            <person name="Zegar C."/>
            <person name="Gutwein M."/>
            <person name="Lucas J."/>
            <person name="Kovtun M."/>
            <person name="Corcoran D."/>
            <person name="Baugh L.R."/>
            <person name="Kiontke K."/>
            <person name="Gunsalus K."/>
            <person name="Fitch D.H."/>
            <person name="Piano F."/>
        </authorList>
    </citation>
    <scope>NUCLEOTIDE SEQUENCE [LARGE SCALE GENOMIC DNA]</scope>
    <source>
        <strain evidence="5">PF1309</strain>
    </source>
</reference>
<accession>A0A2A2KRE7</accession>
<dbReference type="InterPro" id="IPR036034">
    <property type="entry name" value="PDZ_sf"/>
</dbReference>
<dbReference type="PANTHER" id="PTHR15963:SF5">
    <property type="entry name" value="SHORT SPINDLE 6, ISOFORM A"/>
    <property type="match status" value="1"/>
</dbReference>
<dbReference type="AlphaFoldDB" id="A0A2A2KRE7"/>
<dbReference type="PROSITE" id="PS50106">
    <property type="entry name" value="PDZ"/>
    <property type="match status" value="1"/>
</dbReference>
<dbReference type="SUPFAM" id="SSF50156">
    <property type="entry name" value="PDZ domain-like"/>
    <property type="match status" value="1"/>
</dbReference>
<dbReference type="SMART" id="SM00228">
    <property type="entry name" value="PDZ"/>
    <property type="match status" value="1"/>
</dbReference>
<proteinExistence type="predicted"/>
<dbReference type="Pfam" id="PF00595">
    <property type="entry name" value="PDZ"/>
    <property type="match status" value="1"/>
</dbReference>
<dbReference type="Proteomes" id="UP000218231">
    <property type="component" value="Unassembled WGS sequence"/>
</dbReference>
<feature type="coiled-coil region" evidence="3">
    <location>
        <begin position="137"/>
        <end position="164"/>
    </location>
</feature>
<evidence type="ECO:0000256" key="2">
    <source>
        <dbReference type="ARBA" id="ARBA00022490"/>
    </source>
</evidence>